<proteinExistence type="predicted"/>
<sequence>MELNTVSPDSADTADTAAEQRPGWPEMLVGAAVYLLCYLVGPPIVTALTGGSPVSSGLSFAALSGIMGLLAFFAAFAVRMRSLAAFNIRAVPVRRIFAAIGFGLLALVLTRAFAALYVVVAGSTSGDPQGDYQAAAAGGPIALILQLLFIAVLTPLGEELLFRGVLATALSKYGSWISVVGSTVVFALAHGINLALIPAIVVGAINGILLVRTKSVWPGVIVHAVNNGLGTVLPLLFA</sequence>
<keyword evidence="1" id="KW-0472">Membrane</keyword>
<dbReference type="PANTHER" id="PTHR36435:SF1">
    <property type="entry name" value="CAAX AMINO TERMINAL PROTEASE FAMILY PROTEIN"/>
    <property type="match status" value="1"/>
</dbReference>
<keyword evidence="1" id="KW-1133">Transmembrane helix</keyword>
<evidence type="ECO:0000313" key="4">
    <source>
        <dbReference type="Proteomes" id="UP001500689"/>
    </source>
</evidence>
<dbReference type="InterPro" id="IPR003675">
    <property type="entry name" value="Rce1/LyrA-like_dom"/>
</dbReference>
<feature type="transmembrane region" description="Helical" evidence="1">
    <location>
        <begin position="185"/>
        <end position="209"/>
    </location>
</feature>
<feature type="transmembrane region" description="Helical" evidence="1">
    <location>
        <begin position="132"/>
        <end position="153"/>
    </location>
</feature>
<keyword evidence="1" id="KW-0812">Transmembrane</keyword>
<feature type="domain" description="CAAX prenyl protease 2/Lysostaphin resistance protein A-like" evidence="2">
    <location>
        <begin position="142"/>
        <end position="228"/>
    </location>
</feature>
<feature type="transmembrane region" description="Helical" evidence="1">
    <location>
        <begin position="160"/>
        <end position="179"/>
    </location>
</feature>
<dbReference type="RefSeq" id="WP_344859433.1">
    <property type="nucleotide sequence ID" value="NZ_BAAAZN010000005.1"/>
</dbReference>
<feature type="transmembrane region" description="Helical" evidence="1">
    <location>
        <begin position="27"/>
        <end position="45"/>
    </location>
</feature>
<dbReference type="Proteomes" id="UP001500689">
    <property type="component" value="Unassembled WGS sequence"/>
</dbReference>
<evidence type="ECO:0000313" key="3">
    <source>
        <dbReference type="EMBL" id="GAA3542314.1"/>
    </source>
</evidence>
<dbReference type="EMBL" id="BAAAZN010000005">
    <property type="protein sequence ID" value="GAA3542314.1"/>
    <property type="molecule type" value="Genomic_DNA"/>
</dbReference>
<name>A0ABP6VZH6_9PSEU</name>
<protein>
    <submittedName>
        <fullName evidence="3">Type II CAAX endopeptidase family protein</fullName>
    </submittedName>
</protein>
<comment type="caution">
    <text evidence="3">The sequence shown here is derived from an EMBL/GenBank/DDBJ whole genome shotgun (WGS) entry which is preliminary data.</text>
</comment>
<evidence type="ECO:0000256" key="1">
    <source>
        <dbReference type="SAM" id="Phobius"/>
    </source>
</evidence>
<reference evidence="4" key="1">
    <citation type="journal article" date="2019" name="Int. J. Syst. Evol. Microbiol.">
        <title>The Global Catalogue of Microorganisms (GCM) 10K type strain sequencing project: providing services to taxonomists for standard genome sequencing and annotation.</title>
        <authorList>
            <consortium name="The Broad Institute Genomics Platform"/>
            <consortium name="The Broad Institute Genome Sequencing Center for Infectious Disease"/>
            <person name="Wu L."/>
            <person name="Ma J."/>
        </authorList>
    </citation>
    <scope>NUCLEOTIDE SEQUENCE [LARGE SCALE GENOMIC DNA]</scope>
    <source>
        <strain evidence="4">JCM 16898</strain>
    </source>
</reference>
<dbReference type="PANTHER" id="PTHR36435">
    <property type="entry name" value="SLR1288 PROTEIN"/>
    <property type="match status" value="1"/>
</dbReference>
<dbReference type="Pfam" id="PF02517">
    <property type="entry name" value="Rce1-like"/>
    <property type="match status" value="1"/>
</dbReference>
<accession>A0ABP6VZH6</accession>
<feature type="transmembrane region" description="Helical" evidence="1">
    <location>
        <begin position="216"/>
        <end position="237"/>
    </location>
</feature>
<dbReference type="InterPro" id="IPR052710">
    <property type="entry name" value="CAAX_protease"/>
</dbReference>
<keyword evidence="4" id="KW-1185">Reference proteome</keyword>
<organism evidence="3 4">
    <name type="scientific">Amycolatopsis ultiminotia</name>
    <dbReference type="NCBI Taxonomy" id="543629"/>
    <lineage>
        <taxon>Bacteria</taxon>
        <taxon>Bacillati</taxon>
        <taxon>Actinomycetota</taxon>
        <taxon>Actinomycetes</taxon>
        <taxon>Pseudonocardiales</taxon>
        <taxon>Pseudonocardiaceae</taxon>
        <taxon>Amycolatopsis</taxon>
    </lineage>
</organism>
<feature type="transmembrane region" description="Helical" evidence="1">
    <location>
        <begin position="57"/>
        <end position="76"/>
    </location>
</feature>
<gene>
    <name evidence="3" type="ORF">GCM10022222_27460</name>
</gene>
<evidence type="ECO:0000259" key="2">
    <source>
        <dbReference type="Pfam" id="PF02517"/>
    </source>
</evidence>
<feature type="transmembrane region" description="Helical" evidence="1">
    <location>
        <begin position="96"/>
        <end position="120"/>
    </location>
</feature>